<keyword evidence="3" id="KW-1185">Reference proteome</keyword>
<gene>
    <name evidence="2" type="ORF">L210DRAFT_3506275</name>
</gene>
<sequence length="110" mass="12542">MAYAEVLTDLHTFPRPSREKAQLFGYILRSGWILDFGRKHNVDPEDVKDEFNLIMESVELIRGEIMKDGDFAKTGQAVEREGKRVDQATSSYGESDLQRLQYGNGESERG</sequence>
<dbReference type="AlphaFoldDB" id="A0AAD4GCL8"/>
<evidence type="ECO:0000256" key="1">
    <source>
        <dbReference type="SAM" id="MobiDB-lite"/>
    </source>
</evidence>
<reference evidence="2" key="1">
    <citation type="submission" date="2019-10" db="EMBL/GenBank/DDBJ databases">
        <authorList>
            <consortium name="DOE Joint Genome Institute"/>
            <person name="Kuo A."/>
            <person name="Miyauchi S."/>
            <person name="Kiss E."/>
            <person name="Drula E."/>
            <person name="Kohler A."/>
            <person name="Sanchez-Garcia M."/>
            <person name="Andreopoulos B."/>
            <person name="Barry K.W."/>
            <person name="Bonito G."/>
            <person name="Buee M."/>
            <person name="Carver A."/>
            <person name="Chen C."/>
            <person name="Cichocki N."/>
            <person name="Clum A."/>
            <person name="Culley D."/>
            <person name="Crous P.W."/>
            <person name="Fauchery L."/>
            <person name="Girlanda M."/>
            <person name="Hayes R."/>
            <person name="Keri Z."/>
            <person name="LaButti K."/>
            <person name="Lipzen A."/>
            <person name="Lombard V."/>
            <person name="Magnuson J."/>
            <person name="Maillard F."/>
            <person name="Morin E."/>
            <person name="Murat C."/>
            <person name="Nolan M."/>
            <person name="Ohm R."/>
            <person name="Pangilinan J."/>
            <person name="Pereira M."/>
            <person name="Perotto S."/>
            <person name="Peter M."/>
            <person name="Riley R."/>
            <person name="Sitrit Y."/>
            <person name="Stielow B."/>
            <person name="Szollosi G."/>
            <person name="Zifcakova L."/>
            <person name="Stursova M."/>
            <person name="Spatafora J.W."/>
            <person name="Tedersoo L."/>
            <person name="Vaario L.-M."/>
            <person name="Yamada A."/>
            <person name="Yan M."/>
            <person name="Wang P."/>
            <person name="Xu J."/>
            <person name="Bruns T."/>
            <person name="Baldrian P."/>
            <person name="Vilgalys R."/>
            <person name="Henrissat B."/>
            <person name="Grigoriev I.V."/>
            <person name="Hibbett D."/>
            <person name="Nagy L.G."/>
            <person name="Martin F.M."/>
        </authorList>
    </citation>
    <scope>NUCLEOTIDE SEQUENCE</scope>
    <source>
        <strain evidence="2">BED1</strain>
    </source>
</reference>
<dbReference type="Proteomes" id="UP001194468">
    <property type="component" value="Unassembled WGS sequence"/>
</dbReference>
<accession>A0AAD4GCL8</accession>
<organism evidence="2 3">
    <name type="scientific">Boletus edulis BED1</name>
    <dbReference type="NCBI Taxonomy" id="1328754"/>
    <lineage>
        <taxon>Eukaryota</taxon>
        <taxon>Fungi</taxon>
        <taxon>Dikarya</taxon>
        <taxon>Basidiomycota</taxon>
        <taxon>Agaricomycotina</taxon>
        <taxon>Agaricomycetes</taxon>
        <taxon>Agaricomycetidae</taxon>
        <taxon>Boletales</taxon>
        <taxon>Boletineae</taxon>
        <taxon>Boletaceae</taxon>
        <taxon>Boletoideae</taxon>
        <taxon>Boletus</taxon>
    </lineage>
</organism>
<name>A0AAD4GCL8_BOLED</name>
<dbReference type="EMBL" id="WHUW01000025">
    <property type="protein sequence ID" value="KAF8435457.1"/>
    <property type="molecule type" value="Genomic_DNA"/>
</dbReference>
<evidence type="ECO:0000313" key="3">
    <source>
        <dbReference type="Proteomes" id="UP001194468"/>
    </source>
</evidence>
<comment type="caution">
    <text evidence="2">The sequence shown here is derived from an EMBL/GenBank/DDBJ whole genome shotgun (WGS) entry which is preliminary data.</text>
</comment>
<proteinExistence type="predicted"/>
<evidence type="ECO:0000313" key="2">
    <source>
        <dbReference type="EMBL" id="KAF8435457.1"/>
    </source>
</evidence>
<reference evidence="2" key="2">
    <citation type="journal article" date="2020" name="Nat. Commun.">
        <title>Large-scale genome sequencing of mycorrhizal fungi provides insights into the early evolution of symbiotic traits.</title>
        <authorList>
            <person name="Miyauchi S."/>
            <person name="Kiss E."/>
            <person name="Kuo A."/>
            <person name="Drula E."/>
            <person name="Kohler A."/>
            <person name="Sanchez-Garcia M."/>
            <person name="Morin E."/>
            <person name="Andreopoulos B."/>
            <person name="Barry K.W."/>
            <person name="Bonito G."/>
            <person name="Buee M."/>
            <person name="Carver A."/>
            <person name="Chen C."/>
            <person name="Cichocki N."/>
            <person name="Clum A."/>
            <person name="Culley D."/>
            <person name="Crous P.W."/>
            <person name="Fauchery L."/>
            <person name="Girlanda M."/>
            <person name="Hayes R.D."/>
            <person name="Keri Z."/>
            <person name="LaButti K."/>
            <person name="Lipzen A."/>
            <person name="Lombard V."/>
            <person name="Magnuson J."/>
            <person name="Maillard F."/>
            <person name="Murat C."/>
            <person name="Nolan M."/>
            <person name="Ohm R.A."/>
            <person name="Pangilinan J."/>
            <person name="Pereira M.F."/>
            <person name="Perotto S."/>
            <person name="Peter M."/>
            <person name="Pfister S."/>
            <person name="Riley R."/>
            <person name="Sitrit Y."/>
            <person name="Stielow J.B."/>
            <person name="Szollosi G."/>
            <person name="Zifcakova L."/>
            <person name="Stursova M."/>
            <person name="Spatafora J.W."/>
            <person name="Tedersoo L."/>
            <person name="Vaario L.M."/>
            <person name="Yamada A."/>
            <person name="Yan M."/>
            <person name="Wang P."/>
            <person name="Xu J."/>
            <person name="Bruns T."/>
            <person name="Baldrian P."/>
            <person name="Vilgalys R."/>
            <person name="Dunand C."/>
            <person name="Henrissat B."/>
            <person name="Grigoriev I.V."/>
            <person name="Hibbett D."/>
            <person name="Nagy L.G."/>
            <person name="Martin F.M."/>
        </authorList>
    </citation>
    <scope>NUCLEOTIDE SEQUENCE</scope>
    <source>
        <strain evidence="2">BED1</strain>
    </source>
</reference>
<feature type="region of interest" description="Disordered" evidence="1">
    <location>
        <begin position="77"/>
        <end position="110"/>
    </location>
</feature>
<protein>
    <submittedName>
        <fullName evidence="2">Uncharacterized protein</fullName>
    </submittedName>
</protein>